<protein>
    <recommendedName>
        <fullName evidence="3">Stf0 sulfotransferase</fullName>
    </recommendedName>
</protein>
<evidence type="ECO:0000313" key="2">
    <source>
        <dbReference type="Proteomes" id="UP001607157"/>
    </source>
</evidence>
<name>A0ABW7IAE7_9RHOB</name>
<proteinExistence type="predicted"/>
<comment type="caution">
    <text evidence="1">The sequence shown here is derived from an EMBL/GenBank/DDBJ whole genome shotgun (WGS) entry which is preliminary data.</text>
</comment>
<dbReference type="EMBL" id="JBIHMM010000004">
    <property type="protein sequence ID" value="MFH0255131.1"/>
    <property type="molecule type" value="Genomic_DNA"/>
</dbReference>
<reference evidence="1 2" key="1">
    <citation type="submission" date="2024-10" db="EMBL/GenBank/DDBJ databases">
        <authorList>
            <person name="Yang X.-N."/>
        </authorList>
    </citation>
    <scope>NUCLEOTIDE SEQUENCE [LARGE SCALE GENOMIC DNA]</scope>
    <source>
        <strain evidence="1 2">CAU 1059</strain>
    </source>
</reference>
<keyword evidence="2" id="KW-1185">Reference proteome</keyword>
<dbReference type="Proteomes" id="UP001607157">
    <property type="component" value="Unassembled WGS sequence"/>
</dbReference>
<dbReference type="SUPFAM" id="SSF52540">
    <property type="entry name" value="P-loop containing nucleoside triphosphate hydrolases"/>
    <property type="match status" value="1"/>
</dbReference>
<sequence>MSEPYLIWTMRRTGGTTLASLLASLSEHPKIEHEPFNHDRALGHVFLRFKETGDEAMLRAMLRECLGARPLIKHCHELKPAAFNLALLQVACSLGYRQVVLDRRNEIDRILSLELAALTGAWGGAEARRIYPAIEAGTQTLPAMDLPRLLREMTHCHLRRRELAEMMRQIGAAPFVVYFEDIYAEHAQGRALIERLLAFLGIDPAEHEGYERLVEEALLRRGQNSARIMDAVPNLAEMKAEMARHEAECRPVFEAS</sequence>
<accession>A0ABW7IAE7</accession>
<dbReference type="InterPro" id="IPR027417">
    <property type="entry name" value="P-loop_NTPase"/>
</dbReference>
<organism evidence="1 2">
    <name type="scientific">Roseovarius aquimarinus</name>
    <dbReference type="NCBI Taxonomy" id="1229156"/>
    <lineage>
        <taxon>Bacteria</taxon>
        <taxon>Pseudomonadati</taxon>
        <taxon>Pseudomonadota</taxon>
        <taxon>Alphaproteobacteria</taxon>
        <taxon>Rhodobacterales</taxon>
        <taxon>Roseobacteraceae</taxon>
        <taxon>Roseovarius</taxon>
    </lineage>
</organism>
<gene>
    <name evidence="1" type="ORF">ACGRVM_14590</name>
</gene>
<dbReference type="Gene3D" id="3.40.50.300">
    <property type="entry name" value="P-loop containing nucleotide triphosphate hydrolases"/>
    <property type="match status" value="1"/>
</dbReference>
<dbReference type="RefSeq" id="WP_377172502.1">
    <property type="nucleotide sequence ID" value="NZ_JBHTJC010000004.1"/>
</dbReference>
<evidence type="ECO:0008006" key="3">
    <source>
        <dbReference type="Google" id="ProtNLM"/>
    </source>
</evidence>
<evidence type="ECO:0000313" key="1">
    <source>
        <dbReference type="EMBL" id="MFH0255131.1"/>
    </source>
</evidence>